<dbReference type="EMBL" id="VCDN01000011">
    <property type="protein sequence ID" value="MDX7986102.1"/>
    <property type="molecule type" value="Genomic_DNA"/>
</dbReference>
<dbReference type="PANTHER" id="PTHR43477">
    <property type="entry name" value="DIHYDROANTICAPSIN 7-DEHYDROGENASE"/>
    <property type="match status" value="1"/>
</dbReference>
<dbReference type="InterPro" id="IPR036291">
    <property type="entry name" value="NAD(P)-bd_dom_sf"/>
</dbReference>
<dbReference type="Gene3D" id="3.40.50.720">
    <property type="entry name" value="NAD(P)-binding Rossmann-like Domain"/>
    <property type="match status" value="1"/>
</dbReference>
<proteinExistence type="inferred from homology"/>
<keyword evidence="4" id="KW-1185">Reference proteome</keyword>
<dbReference type="Proteomes" id="UP001271890">
    <property type="component" value="Unassembled WGS sequence"/>
</dbReference>
<dbReference type="InterPro" id="IPR051122">
    <property type="entry name" value="SDR_DHRS6-like"/>
</dbReference>
<comment type="similarity">
    <text evidence="1">Belongs to the short-chain dehydrogenases/reductases (SDR) family.</text>
</comment>
<dbReference type="InterPro" id="IPR002347">
    <property type="entry name" value="SDR_fam"/>
</dbReference>
<keyword evidence="2" id="KW-0560">Oxidoreductase</keyword>
<name>A0ABU4S4S9_9GAMM</name>
<sequence>MKILIIGASGTIGKNVIDNLKKQHVLLTDNQTKLEIIAASRHSKENALDVFDKQQLNDFLSAHKMFDAIICTFGKTAWTLPEKLSDYEESLNNKALGQINVALQSLKYIKQGGSITLTSGIVGKILSPHGSQTAVANAAIEAFVRSAASELNNIRINVVSPRLLESSFAHYAKFFPGQETCTGEQVAKGYIRSIYGKESGVVIEI</sequence>
<evidence type="ECO:0000256" key="1">
    <source>
        <dbReference type="ARBA" id="ARBA00006484"/>
    </source>
</evidence>
<dbReference type="PANTHER" id="PTHR43477:SF1">
    <property type="entry name" value="DIHYDROANTICAPSIN 7-DEHYDROGENASE"/>
    <property type="match status" value="1"/>
</dbReference>
<accession>A0ABU4S4S9</accession>
<dbReference type="SUPFAM" id="SSF51735">
    <property type="entry name" value="NAD(P)-binding Rossmann-fold domains"/>
    <property type="match status" value="1"/>
</dbReference>
<reference evidence="4" key="1">
    <citation type="journal article" date="2024" name="Toxins">
        <title>Genome Sequence Analysis of Native Xenorhabdus Strains Isolated from Entomopathogenic Nematodes in Argentina.</title>
        <authorList>
            <person name="Palma L."/>
            <person name="Frizzo L."/>
            <person name="Kaiser S."/>
            <person name="Berry C."/>
            <person name="Caballero P."/>
            <person name="Bode H.B."/>
            <person name="Del Valle E.E."/>
        </authorList>
    </citation>
    <scope>NUCLEOTIDE SEQUENCE [LARGE SCALE GENOMIC DNA]</scope>
    <source>
        <strain evidence="4">12</strain>
    </source>
</reference>
<dbReference type="NCBIfam" id="NF005754">
    <property type="entry name" value="PRK07578.1"/>
    <property type="match status" value="1"/>
</dbReference>
<comment type="caution">
    <text evidence="3">The sequence shown here is derived from an EMBL/GenBank/DDBJ whole genome shotgun (WGS) entry which is preliminary data.</text>
</comment>
<protein>
    <submittedName>
        <fullName evidence="3">Short chain dehydrogenase</fullName>
    </submittedName>
</protein>
<evidence type="ECO:0000313" key="3">
    <source>
        <dbReference type="EMBL" id="MDX7986102.1"/>
    </source>
</evidence>
<evidence type="ECO:0000256" key="2">
    <source>
        <dbReference type="ARBA" id="ARBA00023002"/>
    </source>
</evidence>
<organism evidence="3 4">
    <name type="scientific">Xenorhabdus santafensis</name>
    <dbReference type="NCBI Taxonomy" id="2582833"/>
    <lineage>
        <taxon>Bacteria</taxon>
        <taxon>Pseudomonadati</taxon>
        <taxon>Pseudomonadota</taxon>
        <taxon>Gammaproteobacteria</taxon>
        <taxon>Enterobacterales</taxon>
        <taxon>Morganellaceae</taxon>
        <taxon>Xenorhabdus</taxon>
    </lineage>
</organism>
<dbReference type="PRINTS" id="PR00081">
    <property type="entry name" value="GDHRDH"/>
</dbReference>
<gene>
    <name evidence="3" type="ORF">FE392_01960</name>
</gene>
<evidence type="ECO:0000313" key="4">
    <source>
        <dbReference type="Proteomes" id="UP001271890"/>
    </source>
</evidence>
<dbReference type="RefSeq" id="WP_319928549.1">
    <property type="nucleotide sequence ID" value="NZ_VCDN01000011.1"/>
</dbReference>
<dbReference type="CDD" id="cd11731">
    <property type="entry name" value="Lin1944_like_SDR_c"/>
    <property type="match status" value="1"/>
</dbReference>
<dbReference type="Pfam" id="PF13561">
    <property type="entry name" value="adh_short_C2"/>
    <property type="match status" value="1"/>
</dbReference>